<proteinExistence type="predicted"/>
<evidence type="ECO:0000313" key="3">
    <source>
        <dbReference type="Proteomes" id="UP000266906"/>
    </source>
</evidence>
<protein>
    <recommendedName>
        <fullName evidence="4">Holin</fullName>
    </recommendedName>
</protein>
<dbReference type="Proteomes" id="UP000266906">
    <property type="component" value="Unassembled WGS sequence"/>
</dbReference>
<keyword evidence="1" id="KW-0812">Transmembrane</keyword>
<comment type="caution">
    <text evidence="2">The sequence shown here is derived from an EMBL/GenBank/DDBJ whole genome shotgun (WGS) entry which is preliminary data.</text>
</comment>
<feature type="transmembrane region" description="Helical" evidence="1">
    <location>
        <begin position="7"/>
        <end position="29"/>
    </location>
</feature>
<gene>
    <name evidence="2" type="ORF">EDD38_3247</name>
</gene>
<dbReference type="EMBL" id="RKQG01000001">
    <property type="protein sequence ID" value="RPE34905.1"/>
    <property type="molecule type" value="Genomic_DNA"/>
</dbReference>
<keyword evidence="1" id="KW-1133">Transmembrane helix</keyword>
<name>A0A3N4RVV2_9ACTN</name>
<keyword evidence="1" id="KW-0472">Membrane</keyword>
<organism evidence="2 3">
    <name type="scientific">Kitasatospora cineracea</name>
    <dbReference type="NCBI Taxonomy" id="88074"/>
    <lineage>
        <taxon>Bacteria</taxon>
        <taxon>Bacillati</taxon>
        <taxon>Actinomycetota</taxon>
        <taxon>Actinomycetes</taxon>
        <taxon>Kitasatosporales</taxon>
        <taxon>Streptomycetaceae</taxon>
        <taxon>Kitasatospora</taxon>
    </lineage>
</organism>
<evidence type="ECO:0000256" key="1">
    <source>
        <dbReference type="SAM" id="Phobius"/>
    </source>
</evidence>
<evidence type="ECO:0008006" key="4">
    <source>
        <dbReference type="Google" id="ProtNLM"/>
    </source>
</evidence>
<accession>A0A3N4RVV2</accession>
<sequence length="82" mass="8198">MRVPIEIKVIASATATAGAGVAIAALNAIEADNSLLGPLPAWAQAPLIALVPPALAFLAGYRARHTPRSDAAARASVDVSGV</sequence>
<reference evidence="2 3" key="1">
    <citation type="submission" date="2018-11" db="EMBL/GenBank/DDBJ databases">
        <title>Sequencing the genomes of 1000 actinobacteria strains.</title>
        <authorList>
            <person name="Klenk H.-P."/>
        </authorList>
    </citation>
    <scope>NUCLEOTIDE SEQUENCE [LARGE SCALE GENOMIC DNA]</scope>
    <source>
        <strain evidence="2 3">DSM 44781</strain>
    </source>
</reference>
<feature type="transmembrane region" description="Helical" evidence="1">
    <location>
        <begin position="41"/>
        <end position="61"/>
    </location>
</feature>
<evidence type="ECO:0000313" key="2">
    <source>
        <dbReference type="EMBL" id="RPE34905.1"/>
    </source>
</evidence>
<dbReference type="AlphaFoldDB" id="A0A3N4RVV2"/>
<dbReference type="RefSeq" id="WP_123818531.1">
    <property type="nucleotide sequence ID" value="NZ_RKQG01000001.1"/>
</dbReference>
<keyword evidence="3" id="KW-1185">Reference proteome</keyword>